<name>A0A1Y1S6G8_9MICR</name>
<accession>A0A1Y1S6G8</accession>
<dbReference type="GO" id="GO:0006412">
    <property type="term" value="P:translation"/>
    <property type="evidence" value="ECO:0007669"/>
    <property type="project" value="InterPro"/>
</dbReference>
<evidence type="ECO:0000256" key="8">
    <source>
        <dbReference type="ARBA" id="ARBA00023274"/>
    </source>
</evidence>
<evidence type="ECO:0000256" key="6">
    <source>
        <dbReference type="ARBA" id="ARBA00022884"/>
    </source>
</evidence>
<comment type="caution">
    <text evidence="10">The sequence shown here is derived from an EMBL/GenBank/DDBJ whole genome shotgun (WGS) entry which is preliminary data.</text>
</comment>
<dbReference type="AlphaFoldDB" id="A0A1Y1S6G8"/>
<evidence type="ECO:0000256" key="3">
    <source>
        <dbReference type="ARBA" id="ARBA00022730"/>
    </source>
</evidence>
<evidence type="ECO:0000256" key="2">
    <source>
        <dbReference type="ARBA" id="ARBA00022723"/>
    </source>
</evidence>
<evidence type="ECO:0000256" key="1">
    <source>
        <dbReference type="ARBA" id="ARBA00009805"/>
    </source>
</evidence>
<evidence type="ECO:0000256" key="5">
    <source>
        <dbReference type="ARBA" id="ARBA00022833"/>
    </source>
</evidence>
<keyword evidence="3 9" id="KW-0699">rRNA-binding</keyword>
<keyword evidence="7 9" id="KW-0689">Ribosomal protein</keyword>
<dbReference type="InterPro" id="IPR011332">
    <property type="entry name" value="Ribosomal_zn-bd"/>
</dbReference>
<dbReference type="PROSITE" id="PS01077">
    <property type="entry name" value="RIBOSOMAL_L37E"/>
    <property type="match status" value="1"/>
</dbReference>
<dbReference type="PANTHER" id="PTHR10768:SF0">
    <property type="entry name" value="RIBOSOMAL PROTEIN L37"/>
    <property type="match status" value="1"/>
</dbReference>
<keyword evidence="4" id="KW-0863">Zinc-finger</keyword>
<dbReference type="GO" id="GO:0008270">
    <property type="term" value="F:zinc ion binding"/>
    <property type="evidence" value="ECO:0007669"/>
    <property type="project" value="UniProtKB-KW"/>
</dbReference>
<evidence type="ECO:0000256" key="7">
    <source>
        <dbReference type="ARBA" id="ARBA00022980"/>
    </source>
</evidence>
<dbReference type="OrthoDB" id="10259236at2759"/>
<protein>
    <recommendedName>
        <fullName evidence="9">Ribosomal protein L37</fullName>
    </recommendedName>
</protein>
<dbReference type="InterPro" id="IPR011331">
    <property type="entry name" value="Ribosomal_eL37/eL43"/>
</dbReference>
<comment type="similarity">
    <text evidence="1 9">Belongs to the eukaryotic ribosomal protein eL37 family.</text>
</comment>
<keyword evidence="6 9" id="KW-0694">RNA-binding</keyword>
<comment type="function">
    <text evidence="9">Component of the large ribosomal subunit. The ribosome is a large ribonucleoprotein complex responsible for the synthesis of proteins in the cell.</text>
</comment>
<proteinExistence type="inferred from homology"/>
<keyword evidence="8 9" id="KW-0687">Ribonucleoprotein</keyword>
<evidence type="ECO:0000313" key="10">
    <source>
        <dbReference type="EMBL" id="ORD93618.1"/>
    </source>
</evidence>
<organism evidence="10 11">
    <name type="scientific">Enterospora canceri</name>
    <dbReference type="NCBI Taxonomy" id="1081671"/>
    <lineage>
        <taxon>Eukaryota</taxon>
        <taxon>Fungi</taxon>
        <taxon>Fungi incertae sedis</taxon>
        <taxon>Microsporidia</taxon>
        <taxon>Enterocytozoonidae</taxon>
        <taxon>Enterospora</taxon>
    </lineage>
</organism>
<dbReference type="VEuPathDB" id="MicrosporidiaDB:ECANGB1_2549"/>
<reference evidence="10 11" key="1">
    <citation type="journal article" date="2017" name="Environ. Microbiol.">
        <title>Decay of the glycolytic pathway and adaptation to intranuclear parasitism within Enterocytozoonidae microsporidia.</title>
        <authorList>
            <person name="Wiredu Boakye D."/>
            <person name="Jaroenlak P."/>
            <person name="Prachumwat A."/>
            <person name="Williams T.A."/>
            <person name="Bateman K.S."/>
            <person name="Itsathitphaisarn O."/>
            <person name="Sritunyalucksana K."/>
            <person name="Paszkiewicz K.H."/>
            <person name="Moore K.A."/>
            <person name="Stentiford G.D."/>
            <person name="Williams B.A."/>
        </authorList>
    </citation>
    <scope>NUCLEOTIDE SEQUENCE [LARGE SCALE GENOMIC DNA]</scope>
    <source>
        <strain evidence="10 11">GB1</strain>
    </source>
</reference>
<dbReference type="GO" id="GO:0003735">
    <property type="term" value="F:structural constituent of ribosome"/>
    <property type="evidence" value="ECO:0007669"/>
    <property type="project" value="InterPro"/>
</dbReference>
<dbReference type="EMBL" id="LWDP01000062">
    <property type="protein sequence ID" value="ORD93618.1"/>
    <property type="molecule type" value="Genomic_DNA"/>
</dbReference>
<keyword evidence="11" id="KW-1185">Reference proteome</keyword>
<dbReference type="PANTHER" id="PTHR10768">
    <property type="entry name" value="60S RIBOSOMAL PROTEIN L37"/>
    <property type="match status" value="1"/>
</dbReference>
<dbReference type="Pfam" id="PF01907">
    <property type="entry name" value="Ribosomal_L37e"/>
    <property type="match status" value="1"/>
</dbReference>
<dbReference type="GO" id="GO:0019843">
    <property type="term" value="F:rRNA binding"/>
    <property type="evidence" value="ECO:0007669"/>
    <property type="project" value="UniProtKB-KW"/>
</dbReference>
<evidence type="ECO:0000256" key="9">
    <source>
        <dbReference type="RuleBase" id="RU000576"/>
    </source>
</evidence>
<dbReference type="InterPro" id="IPR018267">
    <property type="entry name" value="Ribosomal_eL37_CS"/>
</dbReference>
<keyword evidence="2 9" id="KW-0479">Metal-binding</keyword>
<dbReference type="Proteomes" id="UP000192639">
    <property type="component" value="Unassembled WGS sequence"/>
</dbReference>
<dbReference type="SUPFAM" id="SSF57829">
    <property type="entry name" value="Zn-binding ribosomal proteins"/>
    <property type="match status" value="1"/>
</dbReference>
<evidence type="ECO:0000256" key="4">
    <source>
        <dbReference type="ARBA" id="ARBA00022771"/>
    </source>
</evidence>
<keyword evidence="5 9" id="KW-0862">Zinc</keyword>
<sequence length="87" mass="10225">MSKGTPSMGKRTKRNHLLCPRCGHMAYHKQRAECASCAYPEAKKRTRRSEKAKRREHGKKKYIKKVIQKSKTGFRQHPLIMKMQGRE</sequence>
<dbReference type="Gene3D" id="2.20.25.30">
    <property type="match status" value="1"/>
</dbReference>
<gene>
    <name evidence="10" type="ORF">ECANGB1_2549</name>
</gene>
<dbReference type="InterPro" id="IPR001569">
    <property type="entry name" value="Ribosomal_eL37"/>
</dbReference>
<evidence type="ECO:0000313" key="11">
    <source>
        <dbReference type="Proteomes" id="UP000192639"/>
    </source>
</evidence>
<dbReference type="GO" id="GO:0022625">
    <property type="term" value="C:cytosolic large ribosomal subunit"/>
    <property type="evidence" value="ECO:0007669"/>
    <property type="project" value="TreeGrafter"/>
</dbReference>